<evidence type="ECO:0000313" key="18">
    <source>
        <dbReference type="EMBL" id="OUS43312.1"/>
    </source>
</evidence>
<sequence>MARAVARAPVAVARRASSARRSGATSRRVPQCAAATDALGSGITRRVALVAPVLLRLVADASDARAGTAPRVLVVGSTGATGKLVVEELAKSGKASAVVAGVRSAEKAKKLGLDAVADVASGVDVTRDVGELTRQFEGFDVVVVCTGFVPGNPLKMNAAAHEVDNLGVRHVADAARDAGVKKVVLISSILTNGPAMGAADTAGYRITNAFGRVLEEKLEGENYLRASGVPWVIIRPAGLKNDEPKQPLVLTGEDVMTSGEISRALVAKVMSAAAFDDRTNGKAPPSLEELARARRADRDAAIKPTFVSKEARAKAALARREAEVKAQREREAEQNATARATAREAAATKPAATSRFGRERDDGRGGGYGGGRWNERGGGWGRYGSGDRRNEGKREREEREAREERERELEMLKRQYMGEDASVKKPKPVQQHRGKFLFDWRKEEDTSRDLNPLYDRPHEVAPMFGRGMLAGVDRREQARSNAGRERELMIKARKDMGSSDAAGDVRKLDAERDRRRKEAEEREQARTFKEHWSDKKLEDMTERDWRIFREDFNISYKGGRLPLPMRAWDECAGLPKEILRAIEKVGYVKPSPIQMASIPIGLLKRDVIGIAETGSGKTCAFVVPMLAHIMQLPKMTDEIAAHGPYALIMAPTRELAQQIEEETLKFAQFLNYRVALVVGGQSIEDQGFKLRKGVEILVGTPGRIIDVIDRRYTVLSQCNYIVLDEADRMIDMGFEPQVNAVMESMGSGNLKPEDEAEALDAQALDAGAGVASSKYRTTYMFSATMPPSVERLARSYLRNPAVVNIGSAGKTSDLIKQEVIWVAKHERDSKLELVLSRHTNTQAIVFVNAKRSVDAVQNLCYRLGYSCASIHGGKSQDQREESLRGFKAGEYDILVATDVAGRGIDVKNIDLVVNYELPHSIENYTHRIGRTGRGGRKGTAVSFLTQDDRDVMYELKQLLIESKNVVPDALANHEASKVKPQRDERGRKMNRDDIRGQEAIIF</sequence>
<dbReference type="GO" id="GO:0016787">
    <property type="term" value="F:hydrolase activity"/>
    <property type="evidence" value="ECO:0007669"/>
    <property type="project" value="UniProtKB-KW"/>
</dbReference>
<evidence type="ECO:0000256" key="9">
    <source>
        <dbReference type="ARBA" id="ARBA00023242"/>
    </source>
</evidence>
<dbReference type="Pfam" id="PF25430">
    <property type="entry name" value="DDX23"/>
    <property type="match status" value="1"/>
</dbReference>
<dbReference type="GO" id="GO:0005524">
    <property type="term" value="F:ATP binding"/>
    <property type="evidence" value="ECO:0007669"/>
    <property type="project" value="UniProtKB-KW"/>
</dbReference>
<feature type="compositionally biased region" description="Basic and acidic residues" evidence="14">
    <location>
        <begin position="321"/>
        <end position="333"/>
    </location>
</feature>
<comment type="catalytic activity">
    <reaction evidence="11">
        <text>ATP + H2O = ADP + phosphate + H(+)</text>
        <dbReference type="Rhea" id="RHEA:13065"/>
        <dbReference type="ChEBI" id="CHEBI:15377"/>
        <dbReference type="ChEBI" id="CHEBI:15378"/>
        <dbReference type="ChEBI" id="CHEBI:30616"/>
        <dbReference type="ChEBI" id="CHEBI:43474"/>
        <dbReference type="ChEBI" id="CHEBI:456216"/>
        <dbReference type="EC" id="3.6.4.13"/>
    </reaction>
</comment>
<keyword evidence="4" id="KW-0547">Nucleotide-binding</keyword>
<feature type="region of interest" description="Disordered" evidence="14">
    <location>
        <begin position="494"/>
        <end position="524"/>
    </location>
</feature>
<dbReference type="PROSITE" id="PS51195">
    <property type="entry name" value="Q_MOTIF"/>
    <property type="match status" value="1"/>
</dbReference>
<dbReference type="PROSITE" id="PS51194">
    <property type="entry name" value="HELICASE_CTER"/>
    <property type="match status" value="1"/>
</dbReference>
<dbReference type="EMBL" id="KZ155832">
    <property type="protein sequence ID" value="OUS43312.1"/>
    <property type="molecule type" value="Genomic_DNA"/>
</dbReference>
<accession>A0A1Y5I823</accession>
<dbReference type="eggNOG" id="KOG0333">
    <property type="taxonomic scope" value="Eukaryota"/>
</dbReference>
<gene>
    <name evidence="18" type="ORF">BE221DRAFT_200326</name>
</gene>
<evidence type="ECO:0000256" key="4">
    <source>
        <dbReference type="ARBA" id="ARBA00022741"/>
    </source>
</evidence>
<keyword evidence="5" id="KW-0378">Hydrolase</keyword>
<keyword evidence="9" id="KW-0539">Nucleus</keyword>
<keyword evidence="3" id="KW-0507">mRNA processing</keyword>
<dbReference type="GO" id="GO:0005634">
    <property type="term" value="C:nucleus"/>
    <property type="evidence" value="ECO:0007669"/>
    <property type="project" value="UniProtKB-SubCell"/>
</dbReference>
<feature type="short sequence motif" description="Q motif" evidence="13">
    <location>
        <begin position="567"/>
        <end position="595"/>
    </location>
</feature>
<evidence type="ECO:0000256" key="12">
    <source>
        <dbReference type="ARBA" id="ARBA00068856"/>
    </source>
</evidence>
<dbReference type="FunFam" id="3.40.50.300:FF:000322">
    <property type="entry name" value="probable ATP-dependent RNA helicase DDX23"/>
    <property type="match status" value="1"/>
</dbReference>
<dbReference type="GO" id="GO:0003724">
    <property type="term" value="F:RNA helicase activity"/>
    <property type="evidence" value="ECO:0007669"/>
    <property type="project" value="UniProtKB-EC"/>
</dbReference>
<evidence type="ECO:0000256" key="13">
    <source>
        <dbReference type="PROSITE-ProRule" id="PRU00552"/>
    </source>
</evidence>
<dbReference type="Pfam" id="PF00270">
    <property type="entry name" value="DEAD"/>
    <property type="match status" value="1"/>
</dbReference>
<dbReference type="SUPFAM" id="SSF51735">
    <property type="entry name" value="NAD(P)-binding Rossmann-fold domains"/>
    <property type="match status" value="1"/>
</dbReference>
<dbReference type="PROSITE" id="PS00039">
    <property type="entry name" value="DEAD_ATP_HELICASE"/>
    <property type="match status" value="1"/>
</dbReference>
<dbReference type="InterPro" id="IPR036291">
    <property type="entry name" value="NAD(P)-bd_dom_sf"/>
</dbReference>
<dbReference type="Proteomes" id="UP000195557">
    <property type="component" value="Unassembled WGS sequence"/>
</dbReference>
<protein>
    <recommendedName>
        <fullName evidence="12">DEAD-box ATP-dependent RNA helicase 21</fullName>
        <ecNumber evidence="2">3.6.4.13</ecNumber>
    </recommendedName>
</protein>
<dbReference type="GO" id="GO:0003676">
    <property type="term" value="F:nucleic acid binding"/>
    <property type="evidence" value="ECO:0007669"/>
    <property type="project" value="InterPro"/>
</dbReference>
<dbReference type="SUPFAM" id="SSF52540">
    <property type="entry name" value="P-loop containing nucleoside triphosphate hydrolases"/>
    <property type="match status" value="1"/>
</dbReference>
<evidence type="ECO:0000259" key="16">
    <source>
        <dbReference type="PROSITE" id="PS51194"/>
    </source>
</evidence>
<evidence type="ECO:0000256" key="7">
    <source>
        <dbReference type="ARBA" id="ARBA00022840"/>
    </source>
</evidence>
<evidence type="ECO:0000256" key="1">
    <source>
        <dbReference type="ARBA" id="ARBA00004123"/>
    </source>
</evidence>
<proteinExistence type="inferred from homology"/>
<keyword evidence="7" id="KW-0067">ATP-binding</keyword>
<dbReference type="InterPro" id="IPR001650">
    <property type="entry name" value="Helicase_C-like"/>
</dbReference>
<evidence type="ECO:0000256" key="14">
    <source>
        <dbReference type="SAM" id="MobiDB-lite"/>
    </source>
</evidence>
<feature type="compositionally biased region" description="Basic and acidic residues" evidence="14">
    <location>
        <begin position="385"/>
        <end position="406"/>
    </location>
</feature>
<dbReference type="InterPro" id="IPR016040">
    <property type="entry name" value="NAD(P)-bd_dom"/>
</dbReference>
<dbReference type="GO" id="GO:0006397">
    <property type="term" value="P:mRNA processing"/>
    <property type="evidence" value="ECO:0007669"/>
    <property type="project" value="UniProtKB-KW"/>
</dbReference>
<dbReference type="InterPro" id="IPR011545">
    <property type="entry name" value="DEAD/DEAH_box_helicase_dom"/>
</dbReference>
<dbReference type="SMART" id="SM00487">
    <property type="entry name" value="DEXDc"/>
    <property type="match status" value="1"/>
</dbReference>
<comment type="subcellular location">
    <subcellularLocation>
        <location evidence="1">Nucleus</location>
    </subcellularLocation>
</comment>
<dbReference type="InterPro" id="IPR014014">
    <property type="entry name" value="RNA_helicase_DEAD_Q_motif"/>
</dbReference>
<dbReference type="InterPro" id="IPR057479">
    <property type="entry name" value="PRP28/DDX23-like_helical"/>
</dbReference>
<dbReference type="Pfam" id="PF00271">
    <property type="entry name" value="Helicase_C"/>
    <property type="match status" value="1"/>
</dbReference>
<feature type="compositionally biased region" description="Gly residues" evidence="14">
    <location>
        <begin position="365"/>
        <end position="384"/>
    </location>
</feature>
<dbReference type="GO" id="GO:0008380">
    <property type="term" value="P:RNA splicing"/>
    <property type="evidence" value="ECO:0007669"/>
    <property type="project" value="UniProtKB-KW"/>
</dbReference>
<dbReference type="PROSITE" id="PS51192">
    <property type="entry name" value="HELICASE_ATP_BIND_1"/>
    <property type="match status" value="1"/>
</dbReference>
<evidence type="ECO:0000256" key="11">
    <source>
        <dbReference type="ARBA" id="ARBA00047984"/>
    </source>
</evidence>
<name>A0A1Y5I823_OSTTA</name>
<dbReference type="PANTHER" id="PTHR47958">
    <property type="entry name" value="ATP-DEPENDENT RNA HELICASE DBP3"/>
    <property type="match status" value="1"/>
</dbReference>
<evidence type="ECO:0000256" key="3">
    <source>
        <dbReference type="ARBA" id="ARBA00022664"/>
    </source>
</evidence>
<dbReference type="SMART" id="SM00490">
    <property type="entry name" value="HELICc"/>
    <property type="match status" value="1"/>
</dbReference>
<organism evidence="18">
    <name type="scientific">Ostreococcus tauri</name>
    <name type="common">Marine green alga</name>
    <dbReference type="NCBI Taxonomy" id="70448"/>
    <lineage>
        <taxon>Eukaryota</taxon>
        <taxon>Viridiplantae</taxon>
        <taxon>Chlorophyta</taxon>
        <taxon>Mamiellophyceae</taxon>
        <taxon>Mamiellales</taxon>
        <taxon>Bathycoccaceae</taxon>
        <taxon>Ostreococcus</taxon>
    </lineage>
</organism>
<feature type="domain" description="Helicase C-terminal" evidence="16">
    <location>
        <begin position="814"/>
        <end position="974"/>
    </location>
</feature>
<dbReference type="InterPro" id="IPR000629">
    <property type="entry name" value="RNA-helicase_DEAD-box_CS"/>
</dbReference>
<dbReference type="EC" id="3.6.4.13" evidence="2"/>
<feature type="domain" description="DEAD-box RNA helicase Q" evidence="17">
    <location>
        <begin position="567"/>
        <end position="595"/>
    </location>
</feature>
<feature type="region of interest" description="Disordered" evidence="14">
    <location>
        <begin position="321"/>
        <end position="406"/>
    </location>
</feature>
<dbReference type="CDD" id="cd05243">
    <property type="entry name" value="SDR_a5"/>
    <property type="match status" value="1"/>
</dbReference>
<evidence type="ECO:0000256" key="5">
    <source>
        <dbReference type="ARBA" id="ARBA00022801"/>
    </source>
</evidence>
<evidence type="ECO:0000256" key="6">
    <source>
        <dbReference type="ARBA" id="ARBA00022806"/>
    </source>
</evidence>
<keyword evidence="6" id="KW-0347">Helicase</keyword>
<dbReference type="CDD" id="cd18787">
    <property type="entry name" value="SF2_C_DEAD"/>
    <property type="match status" value="1"/>
</dbReference>
<evidence type="ECO:0000259" key="17">
    <source>
        <dbReference type="PROSITE" id="PS51195"/>
    </source>
</evidence>
<reference evidence="18" key="1">
    <citation type="submission" date="2017-04" db="EMBL/GenBank/DDBJ databases">
        <title>Population genomics of picophytoplankton unveils novel chromosome hypervariability.</title>
        <authorList>
            <consortium name="DOE Joint Genome Institute"/>
            <person name="Blanc-Mathieu R."/>
            <person name="Krasovec M."/>
            <person name="Hebrard M."/>
            <person name="Yau S."/>
            <person name="Desgranges E."/>
            <person name="Martin J."/>
            <person name="Schackwitz W."/>
            <person name="Kuo A."/>
            <person name="Salin G."/>
            <person name="Donnadieu C."/>
            <person name="Desdevises Y."/>
            <person name="Sanchez-Ferandin S."/>
            <person name="Moreau H."/>
            <person name="Rivals E."/>
            <person name="Grigoriev I.V."/>
            <person name="Grimsley N."/>
            <person name="Eyre-Walker A."/>
            <person name="Piganeau G."/>
        </authorList>
    </citation>
    <scope>NUCLEOTIDE SEQUENCE [LARGE SCALE GENOMIC DNA]</scope>
    <source>
        <strain evidence="18">RCC 1115</strain>
    </source>
</reference>
<evidence type="ECO:0000256" key="10">
    <source>
        <dbReference type="ARBA" id="ARBA00037954"/>
    </source>
</evidence>
<dbReference type="Gene3D" id="3.40.50.300">
    <property type="entry name" value="P-loop containing nucleotide triphosphate hydrolases"/>
    <property type="match status" value="2"/>
</dbReference>
<dbReference type="CDD" id="cd17945">
    <property type="entry name" value="DEADc_DDX23"/>
    <property type="match status" value="1"/>
</dbReference>
<keyword evidence="8" id="KW-0508">mRNA splicing</keyword>
<dbReference type="AlphaFoldDB" id="A0A1Y5I823"/>
<dbReference type="InterPro" id="IPR027417">
    <property type="entry name" value="P-loop_NTPase"/>
</dbReference>
<dbReference type="Gene3D" id="3.40.50.720">
    <property type="entry name" value="NAD(P)-binding Rossmann-like Domain"/>
    <property type="match status" value="1"/>
</dbReference>
<dbReference type="InterPro" id="IPR014001">
    <property type="entry name" value="Helicase_ATP-bd"/>
</dbReference>
<feature type="domain" description="Helicase ATP-binding" evidence="15">
    <location>
        <begin position="598"/>
        <end position="803"/>
    </location>
</feature>
<evidence type="ECO:0000259" key="15">
    <source>
        <dbReference type="PROSITE" id="PS51192"/>
    </source>
</evidence>
<evidence type="ECO:0000256" key="8">
    <source>
        <dbReference type="ARBA" id="ARBA00023187"/>
    </source>
</evidence>
<evidence type="ECO:0000256" key="2">
    <source>
        <dbReference type="ARBA" id="ARBA00012552"/>
    </source>
</evidence>
<comment type="similarity">
    <text evidence="10">Belongs to the DEAD box helicase family. DDX23/PRP28 subfamily.</text>
</comment>
<dbReference type="Pfam" id="PF13460">
    <property type="entry name" value="NAD_binding_10"/>
    <property type="match status" value="1"/>
</dbReference>
<feature type="compositionally biased region" description="Low complexity" evidence="14">
    <location>
        <begin position="334"/>
        <end position="355"/>
    </location>
</feature>